<name>A0A426YCJ1_ENSVE</name>
<dbReference type="AlphaFoldDB" id="A0A426YCJ1"/>
<reference evidence="1 2" key="1">
    <citation type="journal article" date="2014" name="Agronomy (Basel)">
        <title>A Draft Genome Sequence for Ensete ventricosum, the Drought-Tolerant Tree Against Hunger.</title>
        <authorList>
            <person name="Harrison J."/>
            <person name="Moore K.A."/>
            <person name="Paszkiewicz K."/>
            <person name="Jones T."/>
            <person name="Grant M."/>
            <person name="Ambacheew D."/>
            <person name="Muzemil S."/>
            <person name="Studholme D.J."/>
        </authorList>
    </citation>
    <scope>NUCLEOTIDE SEQUENCE [LARGE SCALE GENOMIC DNA]</scope>
</reference>
<dbReference type="PANTHER" id="PTHR31676">
    <property type="entry name" value="T31J12.3 PROTEIN-RELATED"/>
    <property type="match status" value="1"/>
</dbReference>
<dbReference type="SUPFAM" id="SSF141562">
    <property type="entry name" value="At5g01610-like"/>
    <property type="match status" value="1"/>
</dbReference>
<evidence type="ECO:0000313" key="2">
    <source>
        <dbReference type="Proteomes" id="UP000287651"/>
    </source>
</evidence>
<gene>
    <name evidence="1" type="ORF">B296_00052389</name>
</gene>
<dbReference type="InterPro" id="IPR007493">
    <property type="entry name" value="DUF538"/>
</dbReference>
<dbReference type="Gene3D" id="2.30.240.10">
    <property type="entry name" value="At5g01610-like"/>
    <property type="match status" value="1"/>
</dbReference>
<proteinExistence type="predicted"/>
<evidence type="ECO:0000313" key="1">
    <source>
        <dbReference type="EMBL" id="RRT49455.1"/>
    </source>
</evidence>
<dbReference type="Pfam" id="PF04398">
    <property type="entry name" value="DUF538"/>
    <property type="match status" value="1"/>
</dbReference>
<protein>
    <submittedName>
        <fullName evidence="1">Uncharacterized protein</fullName>
    </submittedName>
</protein>
<comment type="caution">
    <text evidence="1">The sequence shown here is derived from an EMBL/GenBank/DDBJ whole genome shotgun (WGS) entry which is preliminary data.</text>
</comment>
<dbReference type="InterPro" id="IPR036758">
    <property type="entry name" value="At5g01610-like"/>
</dbReference>
<sequence length="251" mass="28933">MASHVIEHHRKGAEVYHGDDVCRKKTMQLLRELGLPSGLLPLEDIEEVGYNHDDGFVWLTQKKKKNHMFEEIKQLVSYAAEVTAFVEDRKLKKITGVKARELLLWFTVVEVYVDDHSSGKKITFRTATGLSETFPDLPWTSRPLQQEIHTAVPRDRPPEGLRPLEDIEDFGYSCAAGFMWLIQKKKKKKKKEHTFKKIKQHVSPCVKEDFFCHCIINPRTKVRERQAVRYSSMVVPPPLAPAVIATQTIEN</sequence>
<dbReference type="EMBL" id="AMZH03013339">
    <property type="protein sequence ID" value="RRT49455.1"/>
    <property type="molecule type" value="Genomic_DNA"/>
</dbReference>
<accession>A0A426YCJ1</accession>
<organism evidence="1 2">
    <name type="scientific">Ensete ventricosum</name>
    <name type="common">Abyssinian banana</name>
    <name type="synonym">Musa ensete</name>
    <dbReference type="NCBI Taxonomy" id="4639"/>
    <lineage>
        <taxon>Eukaryota</taxon>
        <taxon>Viridiplantae</taxon>
        <taxon>Streptophyta</taxon>
        <taxon>Embryophyta</taxon>
        <taxon>Tracheophyta</taxon>
        <taxon>Spermatophyta</taxon>
        <taxon>Magnoliopsida</taxon>
        <taxon>Liliopsida</taxon>
        <taxon>Zingiberales</taxon>
        <taxon>Musaceae</taxon>
        <taxon>Ensete</taxon>
    </lineage>
</organism>
<dbReference type="PANTHER" id="PTHR31676:SF191">
    <property type="entry name" value="OS07G0120650 PROTEIN"/>
    <property type="match status" value="1"/>
</dbReference>
<dbReference type="Proteomes" id="UP000287651">
    <property type="component" value="Unassembled WGS sequence"/>
</dbReference>